<dbReference type="AlphaFoldDB" id="A0A423PLC7"/>
<dbReference type="OrthoDB" id="8775484at2"/>
<dbReference type="InterPro" id="IPR052948">
    <property type="entry name" value="Low_temp-induced_all0457"/>
</dbReference>
<dbReference type="InParanoid" id="A0A423PLC7"/>
<proteinExistence type="predicted"/>
<organism evidence="1 2">
    <name type="scientific">Salinisphaera japonica YTM-1</name>
    <dbReference type="NCBI Taxonomy" id="1209778"/>
    <lineage>
        <taxon>Bacteria</taxon>
        <taxon>Pseudomonadati</taxon>
        <taxon>Pseudomonadota</taxon>
        <taxon>Gammaproteobacteria</taxon>
        <taxon>Salinisphaerales</taxon>
        <taxon>Salinisphaeraceae</taxon>
        <taxon>Salinisphaera</taxon>
    </lineage>
</organism>
<accession>A0A423PLC7</accession>
<dbReference type="RefSeq" id="WP_123658737.1">
    <property type="nucleotide sequence ID" value="NZ_AYKG01000035.1"/>
</dbReference>
<reference evidence="1 2" key="1">
    <citation type="submission" date="2013-10" db="EMBL/GenBank/DDBJ databases">
        <title>Salinisphaera japonica YTM-1 Genome Sequencing.</title>
        <authorList>
            <person name="Lai Q."/>
            <person name="Li C."/>
            <person name="Shao Z."/>
        </authorList>
    </citation>
    <scope>NUCLEOTIDE SEQUENCE [LARGE SCALE GENOMIC DNA]</scope>
    <source>
        <strain evidence="1 2">YTM-1</strain>
    </source>
</reference>
<keyword evidence="2" id="KW-1185">Reference proteome</keyword>
<evidence type="ECO:0000313" key="1">
    <source>
        <dbReference type="EMBL" id="ROO26405.1"/>
    </source>
</evidence>
<dbReference type="EMBL" id="AYKG01000035">
    <property type="protein sequence ID" value="ROO26405.1"/>
    <property type="molecule type" value="Genomic_DNA"/>
</dbReference>
<dbReference type="Proteomes" id="UP000285310">
    <property type="component" value="Unassembled WGS sequence"/>
</dbReference>
<gene>
    <name evidence="1" type="ORF">SAJA_11260</name>
</gene>
<name>A0A423PLC7_9GAMM</name>
<comment type="caution">
    <text evidence="1">The sequence shown here is derived from an EMBL/GenBank/DDBJ whole genome shotgun (WGS) entry which is preliminary data.</text>
</comment>
<sequence length="169" mass="16592">MSVRVYVLLGDAAIAERVVEALRAQGVADAALHAVARHDPEHALPEAGLWEATDIGPAAGRGALAGGAAGAVAGLAALAFPPLGIVIGGGAVAASGLAGVGLGAWVASMIGVSESSAEVEGYDTAIKNGAVLLMIDCDDGDQNATAETIHEIAPAADVRETPRDTPPAA</sequence>
<dbReference type="PANTHER" id="PTHR36109:SF2">
    <property type="entry name" value="MEMBRANE PROTEIN"/>
    <property type="match status" value="1"/>
</dbReference>
<protein>
    <submittedName>
        <fullName evidence="1">Membrane protein</fullName>
    </submittedName>
</protein>
<dbReference type="PANTHER" id="PTHR36109">
    <property type="entry name" value="MEMBRANE PROTEIN-RELATED"/>
    <property type="match status" value="1"/>
</dbReference>
<evidence type="ECO:0000313" key="2">
    <source>
        <dbReference type="Proteomes" id="UP000285310"/>
    </source>
</evidence>